<protein>
    <recommendedName>
        <fullName evidence="3">Site-specific integrase</fullName>
    </recommendedName>
</protein>
<accession>A0ABQ0E5L3</accession>
<evidence type="ECO:0000313" key="1">
    <source>
        <dbReference type="EMBL" id="GAB1253006.1"/>
    </source>
</evidence>
<organism evidence="1 2">
    <name type="scientific">Desulfovibrio falkowii</name>
    <dbReference type="NCBI Taxonomy" id="3136602"/>
    <lineage>
        <taxon>Bacteria</taxon>
        <taxon>Pseudomonadati</taxon>
        <taxon>Thermodesulfobacteriota</taxon>
        <taxon>Desulfovibrionia</taxon>
        <taxon>Desulfovibrionales</taxon>
        <taxon>Desulfovibrionaceae</taxon>
        <taxon>Desulfovibrio</taxon>
    </lineage>
</organism>
<evidence type="ECO:0008006" key="3">
    <source>
        <dbReference type="Google" id="ProtNLM"/>
    </source>
</evidence>
<comment type="caution">
    <text evidence="1">The sequence shown here is derived from an EMBL/GenBank/DDBJ whole genome shotgun (WGS) entry which is preliminary data.</text>
</comment>
<dbReference type="Proteomes" id="UP001628192">
    <property type="component" value="Unassembled WGS sequence"/>
</dbReference>
<keyword evidence="2" id="KW-1185">Reference proteome</keyword>
<gene>
    <name evidence="1" type="ORF">Defa_04930</name>
</gene>
<name>A0ABQ0E5L3_9BACT</name>
<sequence length="85" mass="10036">MSVRYVECRKGKKWEVTWRNPWTGKRHSRRFAEEVVAVAFDSAQVEIATKEKALLRKARKPKANQARIKVKDLLESYFRLAVVFQ</sequence>
<reference evidence="1 2" key="1">
    <citation type="journal article" date="2025" name="Int. J. Syst. Evol. Microbiol.">
        <title>Desulfovibrio falkowii sp. nov., Porphyromonas miyakawae sp. nov., Mediterraneibacter flintii sp. nov. and Owariibacterium komagatae gen. nov., sp. nov., isolated from human faeces.</title>
        <authorList>
            <person name="Hamaguchi T."/>
            <person name="Ohara M."/>
            <person name="Hisatomi A."/>
            <person name="Sekiguchi K."/>
            <person name="Takeda J.I."/>
            <person name="Ueyama J."/>
            <person name="Ito M."/>
            <person name="Nishiwaki H."/>
            <person name="Ogi T."/>
            <person name="Hirayama M."/>
            <person name="Ohkuma M."/>
            <person name="Sakamoto M."/>
            <person name="Ohno K."/>
        </authorList>
    </citation>
    <scope>NUCLEOTIDE SEQUENCE [LARGE SCALE GENOMIC DNA]</scope>
    <source>
        <strain evidence="1 2">13CB8C</strain>
    </source>
</reference>
<evidence type="ECO:0000313" key="2">
    <source>
        <dbReference type="Proteomes" id="UP001628192"/>
    </source>
</evidence>
<proteinExistence type="predicted"/>
<dbReference type="EMBL" id="BAAFSG010000001">
    <property type="protein sequence ID" value="GAB1253006.1"/>
    <property type="molecule type" value="Genomic_DNA"/>
</dbReference>
<dbReference type="RefSeq" id="WP_407844083.1">
    <property type="nucleotide sequence ID" value="NZ_BAAFSG010000001.1"/>
</dbReference>